<dbReference type="GO" id="GO:0003676">
    <property type="term" value="F:nucleic acid binding"/>
    <property type="evidence" value="ECO:0007669"/>
    <property type="project" value="InterPro"/>
</dbReference>
<organism evidence="5 6">
    <name type="scientific">Pleodorina starrii</name>
    <dbReference type="NCBI Taxonomy" id="330485"/>
    <lineage>
        <taxon>Eukaryota</taxon>
        <taxon>Viridiplantae</taxon>
        <taxon>Chlorophyta</taxon>
        <taxon>core chlorophytes</taxon>
        <taxon>Chlorophyceae</taxon>
        <taxon>CS clade</taxon>
        <taxon>Chlamydomonadales</taxon>
        <taxon>Volvocaceae</taxon>
        <taxon>Pleodorina</taxon>
    </lineage>
</organism>
<feature type="region of interest" description="Disordered" evidence="3">
    <location>
        <begin position="349"/>
        <end position="554"/>
    </location>
</feature>
<feature type="compositionally biased region" description="Gly residues" evidence="3">
    <location>
        <begin position="446"/>
        <end position="471"/>
    </location>
</feature>
<dbReference type="SMART" id="SM00443">
    <property type="entry name" value="G_patch"/>
    <property type="match status" value="1"/>
</dbReference>
<feature type="compositionally biased region" description="Acidic residues" evidence="3">
    <location>
        <begin position="100"/>
        <end position="110"/>
    </location>
</feature>
<feature type="domain" description="G-patch" evidence="4">
    <location>
        <begin position="19"/>
        <end position="65"/>
    </location>
</feature>
<dbReference type="EMBL" id="BRXU01000007">
    <property type="protein sequence ID" value="GLC53435.1"/>
    <property type="molecule type" value="Genomic_DNA"/>
</dbReference>
<feature type="compositionally biased region" description="Low complexity" evidence="3">
    <location>
        <begin position="135"/>
        <end position="147"/>
    </location>
</feature>
<keyword evidence="2" id="KW-0539">Nucleus</keyword>
<evidence type="ECO:0000256" key="3">
    <source>
        <dbReference type="SAM" id="MobiDB-lite"/>
    </source>
</evidence>
<evidence type="ECO:0000259" key="4">
    <source>
        <dbReference type="PROSITE" id="PS50174"/>
    </source>
</evidence>
<dbReference type="InterPro" id="IPR050656">
    <property type="entry name" value="PINX1"/>
</dbReference>
<dbReference type="PANTHER" id="PTHR23149:SF9">
    <property type="entry name" value="G PATCH DOMAIN-CONTAINING PROTEIN 4"/>
    <property type="match status" value="1"/>
</dbReference>
<dbReference type="Pfam" id="PF25879">
    <property type="entry name" value="WHD_LYAR"/>
    <property type="match status" value="1"/>
</dbReference>
<evidence type="ECO:0000313" key="6">
    <source>
        <dbReference type="Proteomes" id="UP001165080"/>
    </source>
</evidence>
<evidence type="ECO:0000256" key="2">
    <source>
        <dbReference type="ARBA" id="ARBA00023242"/>
    </source>
</evidence>
<dbReference type="InterPro" id="IPR000467">
    <property type="entry name" value="G_patch_dom"/>
</dbReference>
<feature type="compositionally biased region" description="Low complexity" evidence="3">
    <location>
        <begin position="435"/>
        <end position="445"/>
    </location>
</feature>
<comment type="subcellular location">
    <subcellularLocation>
        <location evidence="1">Nucleus</location>
    </subcellularLocation>
</comment>
<feature type="region of interest" description="Disordered" evidence="3">
    <location>
        <begin position="91"/>
        <end position="167"/>
    </location>
</feature>
<evidence type="ECO:0000313" key="5">
    <source>
        <dbReference type="EMBL" id="GLC53435.1"/>
    </source>
</evidence>
<name>A0A9W6BKG0_9CHLO</name>
<protein>
    <recommendedName>
        <fullName evidence="4">G-patch domain-containing protein</fullName>
    </recommendedName>
</protein>
<proteinExistence type="predicted"/>
<feature type="compositionally biased region" description="Low complexity" evidence="3">
    <location>
        <begin position="472"/>
        <end position="485"/>
    </location>
</feature>
<feature type="compositionally biased region" description="Low complexity" evidence="3">
    <location>
        <begin position="276"/>
        <end position="288"/>
    </location>
</feature>
<dbReference type="Pfam" id="PF01585">
    <property type="entry name" value="G-patch"/>
    <property type="match status" value="1"/>
</dbReference>
<dbReference type="PANTHER" id="PTHR23149">
    <property type="entry name" value="G PATCH DOMAIN CONTAINING PROTEIN"/>
    <property type="match status" value="1"/>
</dbReference>
<dbReference type="PROSITE" id="PS50174">
    <property type="entry name" value="G_PATCH"/>
    <property type="match status" value="1"/>
</dbReference>
<accession>A0A9W6BKG0</accession>
<dbReference type="Proteomes" id="UP001165080">
    <property type="component" value="Unassembled WGS sequence"/>
</dbReference>
<feature type="region of interest" description="Disordered" evidence="3">
    <location>
        <begin position="202"/>
        <end position="224"/>
    </location>
</feature>
<comment type="caution">
    <text evidence="5">The sequence shown here is derived from an EMBL/GenBank/DDBJ whole genome shotgun (WGS) entry which is preliminary data.</text>
</comment>
<evidence type="ECO:0000256" key="1">
    <source>
        <dbReference type="ARBA" id="ARBA00004123"/>
    </source>
</evidence>
<reference evidence="5 6" key="1">
    <citation type="journal article" date="2023" name="Commun. Biol.">
        <title>Reorganization of the ancestral sex-determining regions during the evolution of trioecy in Pleodorina starrii.</title>
        <authorList>
            <person name="Takahashi K."/>
            <person name="Suzuki S."/>
            <person name="Kawai-Toyooka H."/>
            <person name="Yamamoto K."/>
            <person name="Hamaji T."/>
            <person name="Ootsuki R."/>
            <person name="Yamaguchi H."/>
            <person name="Kawachi M."/>
            <person name="Higashiyama T."/>
            <person name="Nozaki H."/>
        </authorList>
    </citation>
    <scope>NUCLEOTIDE SEQUENCE [LARGE SCALE GENOMIC DNA]</scope>
    <source>
        <strain evidence="5 6">NIES-4479</strain>
    </source>
</reference>
<dbReference type="AlphaFoldDB" id="A0A9W6BKG0"/>
<dbReference type="InterPro" id="IPR058719">
    <property type="entry name" value="WHD_LYAR"/>
</dbReference>
<feature type="compositionally biased region" description="Basic residues" evidence="3">
    <location>
        <begin position="114"/>
        <end position="134"/>
    </location>
</feature>
<keyword evidence="6" id="KW-1185">Reference proteome</keyword>
<feature type="compositionally biased region" description="Acidic residues" evidence="3">
    <location>
        <begin position="392"/>
        <end position="406"/>
    </location>
</feature>
<sequence>MTAMASPVVPTPLFQGVDKNSAGYKLLSSMGWKEGEGLGAEKQGIKEHVKVKKKHDAMGVGAAENAQNLRDWTTGMVSFDRILNNLKEVTASRPAAAVESSDESSDEEPEDKTKAKKAKKADKKKAKGAKRKRASPSSSSSDASSSDSDGDAEEGNGKGKAAAAASAKRLKLASHVGRYSKRERAKFVKNYSASDLDAILGGVAGKDGAAGSEEGDDADGGAAAGAVGAAGLLPDAMGFMPVIAEVRAVRAADGAASSSDDEEAERKRTAIGAKEASGTAAASIQAAGKQRQRKERQPALPVQEEWEPGKKPWWAGMFVRAGRMGSIRQELRAGSSQGKAKINVSGFKEQDQENLYEQAQHGAAHGRQGLGRSDMPKKVAGARWCGTKTKLDEEEEDEEEEEDADRDGEASGSGSGSDSEEDGRVVVVQSKKEQAAAAIAATAEGAGPGESGAKGTGSIGRGQGKDAGGSGVPSSVEEAAAAAAKGKGKRKREASREGQGVAEEEGEDGDKDQKKKKKKKEKKEKGEADGGAGGAAAEVDNGGGAAAAKSQPKWRKLVRQLLADAPERRLKLKKLRKQLEASHGLGDGGEGEGGEESVGMAAVLQQLRGSKKFVVCDKFVTLTQ</sequence>
<feature type="region of interest" description="Disordered" evidence="3">
    <location>
        <begin position="251"/>
        <end position="309"/>
    </location>
</feature>
<gene>
    <name evidence="5" type="primary">PLEST002159</name>
    <name evidence="5" type="ORF">PLESTB_000744800</name>
</gene>
<dbReference type="GO" id="GO:0005730">
    <property type="term" value="C:nucleolus"/>
    <property type="evidence" value="ECO:0007669"/>
    <property type="project" value="TreeGrafter"/>
</dbReference>